<evidence type="ECO:0000313" key="2">
    <source>
        <dbReference type="EMBL" id="KAK5880395.1"/>
    </source>
</evidence>
<gene>
    <name evidence="2" type="ORF">CesoFtcFv8_023427</name>
</gene>
<protein>
    <submittedName>
        <fullName evidence="2">Uncharacterized protein</fullName>
    </submittedName>
</protein>
<accession>A0AAN8B9G7</accession>
<feature type="region of interest" description="Disordered" evidence="1">
    <location>
        <begin position="1"/>
        <end position="37"/>
    </location>
</feature>
<organism evidence="2 3">
    <name type="scientific">Champsocephalus esox</name>
    <name type="common">pike icefish</name>
    <dbReference type="NCBI Taxonomy" id="159716"/>
    <lineage>
        <taxon>Eukaryota</taxon>
        <taxon>Metazoa</taxon>
        <taxon>Chordata</taxon>
        <taxon>Craniata</taxon>
        <taxon>Vertebrata</taxon>
        <taxon>Euteleostomi</taxon>
        <taxon>Actinopterygii</taxon>
        <taxon>Neopterygii</taxon>
        <taxon>Teleostei</taxon>
        <taxon>Neoteleostei</taxon>
        <taxon>Acanthomorphata</taxon>
        <taxon>Eupercaria</taxon>
        <taxon>Perciformes</taxon>
        <taxon>Notothenioidei</taxon>
        <taxon>Channichthyidae</taxon>
        <taxon>Champsocephalus</taxon>
    </lineage>
</organism>
<evidence type="ECO:0000256" key="1">
    <source>
        <dbReference type="SAM" id="MobiDB-lite"/>
    </source>
</evidence>
<dbReference type="Proteomes" id="UP001335648">
    <property type="component" value="Unassembled WGS sequence"/>
</dbReference>
<keyword evidence="3" id="KW-1185">Reference proteome</keyword>
<dbReference type="EMBL" id="JAULUE010002064">
    <property type="protein sequence ID" value="KAK5880395.1"/>
    <property type="molecule type" value="Genomic_DNA"/>
</dbReference>
<sequence length="110" mass="12026">MAVESAQEPRSAPLREAAEANSSCRAAKMHPHSTFPTTQTYVTLPVRATLGSCGTEAVACLRPAKNPQPTECKRPCFTVVLLQGFHSMQKEVHARGKVERVPSPERELAR</sequence>
<comment type="caution">
    <text evidence="2">The sequence shown here is derived from an EMBL/GenBank/DDBJ whole genome shotgun (WGS) entry which is preliminary data.</text>
</comment>
<name>A0AAN8B9G7_9TELE</name>
<dbReference type="AlphaFoldDB" id="A0AAN8B9G7"/>
<evidence type="ECO:0000313" key="3">
    <source>
        <dbReference type="Proteomes" id="UP001335648"/>
    </source>
</evidence>
<reference evidence="2 3" key="1">
    <citation type="journal article" date="2023" name="Mol. Biol. Evol.">
        <title>Genomics of Secondarily Temperate Adaptation in the Only Non-Antarctic Icefish.</title>
        <authorList>
            <person name="Rivera-Colon A.G."/>
            <person name="Rayamajhi N."/>
            <person name="Minhas B.F."/>
            <person name="Madrigal G."/>
            <person name="Bilyk K.T."/>
            <person name="Yoon V."/>
            <person name="Hune M."/>
            <person name="Gregory S."/>
            <person name="Cheng C.H.C."/>
            <person name="Catchen J.M."/>
        </authorList>
    </citation>
    <scope>NUCLEOTIDE SEQUENCE [LARGE SCALE GENOMIC DNA]</scope>
    <source>
        <strain evidence="2">JC2023a</strain>
    </source>
</reference>
<proteinExistence type="predicted"/>